<feature type="region of interest" description="Disordered" evidence="1">
    <location>
        <begin position="76"/>
        <end position="106"/>
    </location>
</feature>
<dbReference type="Proteomes" id="UP000770661">
    <property type="component" value="Unassembled WGS sequence"/>
</dbReference>
<proteinExistence type="predicted"/>
<evidence type="ECO:0000313" key="3">
    <source>
        <dbReference type="Proteomes" id="UP000770661"/>
    </source>
</evidence>
<comment type="caution">
    <text evidence="2">The sequence shown here is derived from an EMBL/GenBank/DDBJ whole genome shotgun (WGS) entry which is preliminary data.</text>
</comment>
<reference evidence="2" key="1">
    <citation type="submission" date="2020-07" db="EMBL/GenBank/DDBJ databases">
        <title>The High-quality genome of the commercially important snow crab, Chionoecetes opilio.</title>
        <authorList>
            <person name="Jeong J.-H."/>
            <person name="Ryu S."/>
        </authorList>
    </citation>
    <scope>NUCLEOTIDE SEQUENCE</scope>
    <source>
        <strain evidence="2">MADBK_172401_WGS</strain>
        <tissue evidence="2">Digestive gland</tissue>
    </source>
</reference>
<sequence>MPKLTVTNNQDITFGFTPTPHLHKHPRLDEQHHRLHYPNTAVSPSHGRRKLSPAAAILILSELTQHTTRSCSEHVLSPYQTTNDGGEKPFTRHPRNSHVGPKRATPLAWPHSHTTYLVGTNWQLKFGNS</sequence>
<evidence type="ECO:0000256" key="1">
    <source>
        <dbReference type="SAM" id="MobiDB-lite"/>
    </source>
</evidence>
<organism evidence="2 3">
    <name type="scientific">Chionoecetes opilio</name>
    <name type="common">Atlantic snow crab</name>
    <name type="synonym">Cancer opilio</name>
    <dbReference type="NCBI Taxonomy" id="41210"/>
    <lineage>
        <taxon>Eukaryota</taxon>
        <taxon>Metazoa</taxon>
        <taxon>Ecdysozoa</taxon>
        <taxon>Arthropoda</taxon>
        <taxon>Crustacea</taxon>
        <taxon>Multicrustacea</taxon>
        <taxon>Malacostraca</taxon>
        <taxon>Eumalacostraca</taxon>
        <taxon>Eucarida</taxon>
        <taxon>Decapoda</taxon>
        <taxon>Pleocyemata</taxon>
        <taxon>Brachyura</taxon>
        <taxon>Eubrachyura</taxon>
        <taxon>Majoidea</taxon>
        <taxon>Majidae</taxon>
        <taxon>Chionoecetes</taxon>
    </lineage>
</organism>
<gene>
    <name evidence="2" type="ORF">GWK47_052813</name>
</gene>
<dbReference type="AlphaFoldDB" id="A0A8J4Y1F5"/>
<accession>A0A8J4Y1F5</accession>
<evidence type="ECO:0000313" key="2">
    <source>
        <dbReference type="EMBL" id="KAG0718242.1"/>
    </source>
</evidence>
<dbReference type="EMBL" id="JACEEZ010016355">
    <property type="protein sequence ID" value="KAG0718242.1"/>
    <property type="molecule type" value="Genomic_DNA"/>
</dbReference>
<name>A0A8J4Y1F5_CHIOP</name>
<keyword evidence="3" id="KW-1185">Reference proteome</keyword>
<protein>
    <submittedName>
        <fullName evidence="2">Uncharacterized protein</fullName>
    </submittedName>
</protein>